<accession>A0ABU0RVX4</accession>
<evidence type="ECO:0000313" key="3">
    <source>
        <dbReference type="Proteomes" id="UP001223072"/>
    </source>
</evidence>
<comment type="caution">
    <text evidence="2">The sequence shown here is derived from an EMBL/GenBank/DDBJ whole genome shotgun (WGS) entry which is preliminary data.</text>
</comment>
<keyword evidence="3" id="KW-1185">Reference proteome</keyword>
<dbReference type="RefSeq" id="WP_307629600.1">
    <property type="nucleotide sequence ID" value="NZ_JAUSZS010000008.1"/>
</dbReference>
<proteinExistence type="predicted"/>
<feature type="non-terminal residue" evidence="2">
    <location>
        <position position="1"/>
    </location>
</feature>
<name>A0ABU0RVX4_9ACTN</name>
<evidence type="ECO:0000313" key="2">
    <source>
        <dbReference type="EMBL" id="MDQ0936124.1"/>
    </source>
</evidence>
<evidence type="ECO:0000256" key="1">
    <source>
        <dbReference type="SAM" id="MobiDB-lite"/>
    </source>
</evidence>
<dbReference type="Gene3D" id="3.40.1350.140">
    <property type="entry name" value="MepB-like"/>
    <property type="match status" value="1"/>
</dbReference>
<organism evidence="2 3">
    <name type="scientific">Streptomyces turgidiscabies</name>
    <dbReference type="NCBI Taxonomy" id="85558"/>
    <lineage>
        <taxon>Bacteria</taxon>
        <taxon>Bacillati</taxon>
        <taxon>Actinomycetota</taxon>
        <taxon>Actinomycetes</taxon>
        <taxon>Kitasatosporales</taxon>
        <taxon>Streptomycetaceae</taxon>
        <taxon>Streptomyces</taxon>
    </lineage>
</organism>
<dbReference type="Proteomes" id="UP001223072">
    <property type="component" value="Unassembled WGS sequence"/>
</dbReference>
<dbReference type="EMBL" id="JAUSZS010000008">
    <property type="protein sequence ID" value="MDQ0936124.1"/>
    <property type="molecule type" value="Genomic_DNA"/>
</dbReference>
<dbReference type="InterPro" id="IPR038231">
    <property type="entry name" value="MepB-like_sf"/>
</dbReference>
<protein>
    <submittedName>
        <fullName evidence="2">Uncharacterized protein</fullName>
    </submittedName>
</protein>
<reference evidence="2 3" key="1">
    <citation type="submission" date="2023-07" db="EMBL/GenBank/DDBJ databases">
        <title>Comparative genomics of wheat-associated soil bacteria to identify genetic determinants of phenazine resistance.</title>
        <authorList>
            <person name="Mouncey N."/>
        </authorList>
    </citation>
    <scope>NUCLEOTIDE SEQUENCE [LARGE SCALE GENOMIC DNA]</scope>
    <source>
        <strain evidence="2 3">W2I16</strain>
    </source>
</reference>
<sequence length="103" mass="11453">PPGPPRPLSQFVFPMDALRRRSVVSANGSGGKRAIRVYPPWVTPTNRQASSTQAWQLSFFLHLHQDGPINLARAQELYTRRTALAPASRHTTTDHPATTDHSE</sequence>
<dbReference type="InterPro" id="IPR011235">
    <property type="entry name" value="MepB-like"/>
</dbReference>
<feature type="compositionally biased region" description="Basic and acidic residues" evidence="1">
    <location>
        <begin position="91"/>
        <end position="103"/>
    </location>
</feature>
<dbReference type="Pfam" id="PF08877">
    <property type="entry name" value="MepB-like"/>
    <property type="match status" value="1"/>
</dbReference>
<gene>
    <name evidence="2" type="ORF">QFZ49_006099</name>
</gene>
<feature type="region of interest" description="Disordered" evidence="1">
    <location>
        <begin position="82"/>
        <end position="103"/>
    </location>
</feature>